<keyword evidence="4" id="KW-1185">Reference proteome</keyword>
<evidence type="ECO:0000313" key="3">
    <source>
        <dbReference type="EMBL" id="KAJ1370572.1"/>
    </source>
</evidence>
<protein>
    <recommendedName>
        <fullName evidence="2">7TM GPCR serpentine receptor class x (Srx) domain-containing protein</fullName>
    </recommendedName>
</protein>
<name>A0AAD5R6E3_PARTN</name>
<feature type="domain" description="7TM GPCR serpentine receptor class x (Srx)" evidence="2">
    <location>
        <begin position="13"/>
        <end position="69"/>
    </location>
</feature>
<feature type="transmembrane region" description="Helical" evidence="1">
    <location>
        <begin position="76"/>
        <end position="97"/>
    </location>
</feature>
<gene>
    <name evidence="3" type="ORF">KIN20_032322</name>
</gene>
<dbReference type="InterPro" id="IPR019430">
    <property type="entry name" value="7TM_GPCR_serpentine_rcpt_Srx"/>
</dbReference>
<keyword evidence="1" id="KW-1133">Transmembrane helix</keyword>
<dbReference type="EMBL" id="JAHQIW010006803">
    <property type="protein sequence ID" value="KAJ1370572.1"/>
    <property type="molecule type" value="Genomic_DNA"/>
</dbReference>
<feature type="transmembrane region" description="Helical" evidence="1">
    <location>
        <begin position="51"/>
        <end position="70"/>
    </location>
</feature>
<evidence type="ECO:0000313" key="4">
    <source>
        <dbReference type="Proteomes" id="UP001196413"/>
    </source>
</evidence>
<organism evidence="3 4">
    <name type="scientific">Parelaphostrongylus tenuis</name>
    <name type="common">Meningeal worm</name>
    <dbReference type="NCBI Taxonomy" id="148309"/>
    <lineage>
        <taxon>Eukaryota</taxon>
        <taxon>Metazoa</taxon>
        <taxon>Ecdysozoa</taxon>
        <taxon>Nematoda</taxon>
        <taxon>Chromadorea</taxon>
        <taxon>Rhabditida</taxon>
        <taxon>Rhabditina</taxon>
        <taxon>Rhabditomorpha</taxon>
        <taxon>Strongyloidea</taxon>
        <taxon>Metastrongylidae</taxon>
        <taxon>Parelaphostrongylus</taxon>
    </lineage>
</organism>
<keyword evidence="1" id="KW-0812">Transmembrane</keyword>
<dbReference type="AlphaFoldDB" id="A0AAD5R6E3"/>
<proteinExistence type="predicted"/>
<evidence type="ECO:0000256" key="1">
    <source>
        <dbReference type="SAM" id="Phobius"/>
    </source>
</evidence>
<dbReference type="Gene3D" id="1.20.1070.10">
    <property type="entry name" value="Rhodopsin 7-helix transmembrane proteins"/>
    <property type="match status" value="1"/>
</dbReference>
<evidence type="ECO:0000259" key="2">
    <source>
        <dbReference type="Pfam" id="PF10328"/>
    </source>
</evidence>
<comment type="caution">
    <text evidence="3">The sequence shown here is derived from an EMBL/GenBank/DDBJ whole genome shotgun (WGS) entry which is preliminary data.</text>
</comment>
<dbReference type="SUPFAM" id="SSF81321">
    <property type="entry name" value="Family A G protein-coupled receptor-like"/>
    <property type="match status" value="1"/>
</dbReference>
<keyword evidence="1" id="KW-0472">Membrane</keyword>
<dbReference type="Proteomes" id="UP001196413">
    <property type="component" value="Unassembled WGS sequence"/>
</dbReference>
<feature type="transmembrane region" description="Helical" evidence="1">
    <location>
        <begin position="6"/>
        <end position="30"/>
    </location>
</feature>
<accession>A0AAD5R6E3</accession>
<sequence>MATGTLGKLFTSVIVMLSYVCDYSHLAIALNRVIAYHDSLRASNVLAVRNTSFVVLLCWILGFAHAVPYFQSITAFYAKMTVLVLVLLLDCTTLMCLRVEYTGARSHNAGGSSHGCRATKETENANTLLQTDVVSKRTIYLHIN</sequence>
<dbReference type="Pfam" id="PF10328">
    <property type="entry name" value="7TM_GPCR_Srx"/>
    <property type="match status" value="1"/>
</dbReference>
<reference evidence="3" key="1">
    <citation type="submission" date="2021-06" db="EMBL/GenBank/DDBJ databases">
        <title>Parelaphostrongylus tenuis whole genome reference sequence.</title>
        <authorList>
            <person name="Garwood T.J."/>
            <person name="Larsen P.A."/>
            <person name="Fountain-Jones N.M."/>
            <person name="Garbe J.R."/>
            <person name="Macchietto M.G."/>
            <person name="Kania S.A."/>
            <person name="Gerhold R.W."/>
            <person name="Richards J.E."/>
            <person name="Wolf T.M."/>
        </authorList>
    </citation>
    <scope>NUCLEOTIDE SEQUENCE</scope>
    <source>
        <strain evidence="3">MNPRO001-30</strain>
        <tissue evidence="3">Meninges</tissue>
    </source>
</reference>